<organism evidence="3 4">
    <name type="scientific">Prauserella sediminis</name>
    <dbReference type="NCBI Taxonomy" id="577680"/>
    <lineage>
        <taxon>Bacteria</taxon>
        <taxon>Bacillati</taxon>
        <taxon>Actinomycetota</taxon>
        <taxon>Actinomycetes</taxon>
        <taxon>Pseudonocardiales</taxon>
        <taxon>Pseudonocardiaceae</taxon>
        <taxon>Prauserella</taxon>
        <taxon>Prauserella salsuginis group</taxon>
    </lineage>
</organism>
<dbReference type="Gene3D" id="1.10.10.10">
    <property type="entry name" value="Winged helix-like DNA-binding domain superfamily/Winged helix DNA-binding domain"/>
    <property type="match status" value="1"/>
</dbReference>
<name>A0A839XHX9_9PSEU</name>
<dbReference type="PROSITE" id="PS50987">
    <property type="entry name" value="HTH_ARSR_2"/>
    <property type="match status" value="1"/>
</dbReference>
<keyword evidence="4" id="KW-1185">Reference proteome</keyword>
<dbReference type="Pfam" id="PF01022">
    <property type="entry name" value="HTH_5"/>
    <property type="match status" value="1"/>
</dbReference>
<dbReference type="CDD" id="cd00090">
    <property type="entry name" value="HTH_ARSR"/>
    <property type="match status" value="1"/>
</dbReference>
<dbReference type="Proteomes" id="UP000564573">
    <property type="component" value="Unassembled WGS sequence"/>
</dbReference>
<dbReference type="AlphaFoldDB" id="A0A839XHX9"/>
<evidence type="ECO:0000313" key="4">
    <source>
        <dbReference type="Proteomes" id="UP000564573"/>
    </source>
</evidence>
<dbReference type="SUPFAM" id="SSF46785">
    <property type="entry name" value="Winged helix' DNA-binding domain"/>
    <property type="match status" value="1"/>
</dbReference>
<dbReference type="PANTHER" id="PTHR39168:SF2">
    <property type="entry name" value="HTH-TYPE TRANSCRIPTIONAL REGULATOR CMTR"/>
    <property type="match status" value="1"/>
</dbReference>
<dbReference type="GO" id="GO:0010288">
    <property type="term" value="P:response to lead ion"/>
    <property type="evidence" value="ECO:0007669"/>
    <property type="project" value="TreeGrafter"/>
</dbReference>
<dbReference type="GO" id="GO:0097063">
    <property type="term" value="F:cadmium ion sensor activity"/>
    <property type="evidence" value="ECO:0007669"/>
    <property type="project" value="TreeGrafter"/>
</dbReference>
<comment type="caution">
    <text evidence="3">The sequence shown here is derived from an EMBL/GenBank/DDBJ whole genome shotgun (WGS) entry which is preliminary data.</text>
</comment>
<sequence>MLTSETREAALSRLGRALADPTRCRILVALLDGVNYPGQLATKLDLTRSNVSNHLACLRGCGLVVAAYEGRQVRYELADPHLAGALGEFVQVVLAVDTGQPCVDDTRPAAAPAPESAAPESAALGAAAPEAAAPEAIAPPCTDEVGTGRSVVGEGATAVTDGEVATDG</sequence>
<dbReference type="SMART" id="SM00418">
    <property type="entry name" value="HTH_ARSR"/>
    <property type="match status" value="1"/>
</dbReference>
<evidence type="ECO:0000259" key="2">
    <source>
        <dbReference type="PROSITE" id="PS50987"/>
    </source>
</evidence>
<dbReference type="GO" id="GO:0032791">
    <property type="term" value="F:lead ion binding"/>
    <property type="evidence" value="ECO:0007669"/>
    <property type="project" value="TreeGrafter"/>
</dbReference>
<feature type="compositionally biased region" description="Low complexity" evidence="1">
    <location>
        <begin position="108"/>
        <end position="140"/>
    </location>
</feature>
<feature type="domain" description="HTH arsR-type" evidence="2">
    <location>
        <begin position="3"/>
        <end position="97"/>
    </location>
</feature>
<dbReference type="GO" id="GO:0046686">
    <property type="term" value="P:response to cadmium ion"/>
    <property type="evidence" value="ECO:0007669"/>
    <property type="project" value="TreeGrafter"/>
</dbReference>
<proteinExistence type="predicted"/>
<dbReference type="InterPro" id="IPR011991">
    <property type="entry name" value="ArsR-like_HTH"/>
</dbReference>
<dbReference type="PRINTS" id="PR00778">
    <property type="entry name" value="HTHARSR"/>
</dbReference>
<evidence type="ECO:0000313" key="3">
    <source>
        <dbReference type="EMBL" id="MBB3662880.1"/>
    </source>
</evidence>
<dbReference type="GO" id="GO:0003677">
    <property type="term" value="F:DNA binding"/>
    <property type="evidence" value="ECO:0007669"/>
    <property type="project" value="UniProtKB-KW"/>
</dbReference>
<keyword evidence="3" id="KW-0238">DNA-binding</keyword>
<evidence type="ECO:0000256" key="1">
    <source>
        <dbReference type="SAM" id="MobiDB-lite"/>
    </source>
</evidence>
<dbReference type="InterPro" id="IPR001845">
    <property type="entry name" value="HTH_ArsR_DNA-bd_dom"/>
</dbReference>
<protein>
    <submittedName>
        <fullName evidence="3">DNA-binding transcriptional ArsR family regulator</fullName>
    </submittedName>
</protein>
<feature type="region of interest" description="Disordered" evidence="1">
    <location>
        <begin position="105"/>
        <end position="168"/>
    </location>
</feature>
<reference evidence="3 4" key="1">
    <citation type="submission" date="2020-08" db="EMBL/GenBank/DDBJ databases">
        <title>Sequencing the genomes of 1000 actinobacteria strains.</title>
        <authorList>
            <person name="Klenk H.-P."/>
        </authorList>
    </citation>
    <scope>NUCLEOTIDE SEQUENCE [LARGE SCALE GENOMIC DNA]</scope>
    <source>
        <strain evidence="3 4">DSM 45267</strain>
    </source>
</reference>
<dbReference type="EMBL" id="JACIBS010000001">
    <property type="protein sequence ID" value="MBB3662880.1"/>
    <property type="molecule type" value="Genomic_DNA"/>
</dbReference>
<dbReference type="InterPro" id="IPR052543">
    <property type="entry name" value="HTH_Metal-responsive_Reg"/>
</dbReference>
<dbReference type="PANTHER" id="PTHR39168">
    <property type="entry name" value="TRANSCRIPTIONAL REGULATOR-RELATED"/>
    <property type="match status" value="1"/>
</dbReference>
<dbReference type="GO" id="GO:0003700">
    <property type="term" value="F:DNA-binding transcription factor activity"/>
    <property type="evidence" value="ECO:0007669"/>
    <property type="project" value="InterPro"/>
</dbReference>
<accession>A0A839XHX9</accession>
<dbReference type="InterPro" id="IPR036388">
    <property type="entry name" value="WH-like_DNA-bd_sf"/>
</dbReference>
<dbReference type="NCBIfam" id="NF033788">
    <property type="entry name" value="HTH_metalloreg"/>
    <property type="match status" value="1"/>
</dbReference>
<gene>
    <name evidence="3" type="ORF">FB384_001784</name>
</gene>
<dbReference type="InterPro" id="IPR036390">
    <property type="entry name" value="WH_DNA-bd_sf"/>
</dbReference>